<comment type="similarity">
    <text evidence="2">Belongs to the transposase mutator family.</text>
</comment>
<dbReference type="EMBL" id="JAPYKS010000018">
    <property type="protein sequence ID" value="MEI9411562.1"/>
    <property type="molecule type" value="Genomic_DNA"/>
</dbReference>
<evidence type="ECO:0000256" key="4">
    <source>
        <dbReference type="ARBA" id="ARBA00023125"/>
    </source>
</evidence>
<evidence type="ECO:0000256" key="1">
    <source>
        <dbReference type="ARBA" id="ARBA00002190"/>
    </source>
</evidence>
<comment type="caution">
    <text evidence="6">The sequence shown here is derived from an EMBL/GenBank/DDBJ whole genome shotgun (WGS) entry which is preliminary data.</text>
</comment>
<dbReference type="Proteomes" id="UP001387293">
    <property type="component" value="Unassembled WGS sequence"/>
</dbReference>
<evidence type="ECO:0000313" key="6">
    <source>
        <dbReference type="EMBL" id="MEI9411562.1"/>
    </source>
</evidence>
<dbReference type="RefSeq" id="WP_027146005.1">
    <property type="nucleotide sequence ID" value="NZ_JAPYKS010000018.1"/>
</dbReference>
<gene>
    <name evidence="6" type="ORF">O7A60_22715</name>
</gene>
<sequence length="156" mass="17466">MKNIHTVDGSDMRQALRRSDAGADQIRPKVPKLAPSCMRRISVLAYRSFADSHRVKLYSMKTVERLDAEINWGTGFVGNFPNDHAIIRLVAPCYSKNLNGRAEGSLYDAWYISQLGTSVRCVRSSVYRQWHADVSGTFRGSDGSVSPGRVSKRTRT</sequence>
<keyword evidence="7" id="KW-1185">Reference proteome</keyword>
<keyword evidence="3" id="KW-0815">Transposition</keyword>
<keyword evidence="5" id="KW-0233">DNA recombination</keyword>
<keyword evidence="4" id="KW-0238">DNA-binding</keyword>
<proteinExistence type="inferred from homology"/>
<accession>A0ABU8L1N4</accession>
<reference evidence="6 7" key="1">
    <citation type="submission" date="2022-12" db="EMBL/GenBank/DDBJ databases">
        <authorList>
            <person name="Muema E."/>
        </authorList>
    </citation>
    <scope>NUCLEOTIDE SEQUENCE [LARGE SCALE GENOMIC DNA]</scope>
    <source>
        <strain evidence="7">1326</strain>
    </source>
</reference>
<dbReference type="InterPro" id="IPR001207">
    <property type="entry name" value="Transposase_mutator"/>
</dbReference>
<name>A0ABU8L1N4_9HYPH</name>
<evidence type="ECO:0000256" key="5">
    <source>
        <dbReference type="ARBA" id="ARBA00023172"/>
    </source>
</evidence>
<protein>
    <submittedName>
        <fullName evidence="6">Transposase</fullName>
    </submittedName>
</protein>
<evidence type="ECO:0000256" key="3">
    <source>
        <dbReference type="ARBA" id="ARBA00022578"/>
    </source>
</evidence>
<comment type="function">
    <text evidence="1">Required for the transposition of the insertion element.</text>
</comment>
<evidence type="ECO:0000256" key="2">
    <source>
        <dbReference type="ARBA" id="ARBA00010961"/>
    </source>
</evidence>
<organism evidence="6 7">
    <name type="scientific">Mesorhizobium salmacidum</name>
    <dbReference type="NCBI Taxonomy" id="3015171"/>
    <lineage>
        <taxon>Bacteria</taxon>
        <taxon>Pseudomonadati</taxon>
        <taxon>Pseudomonadota</taxon>
        <taxon>Alphaproteobacteria</taxon>
        <taxon>Hyphomicrobiales</taxon>
        <taxon>Phyllobacteriaceae</taxon>
        <taxon>Mesorhizobium</taxon>
    </lineage>
</organism>
<dbReference type="Pfam" id="PF00872">
    <property type="entry name" value="Transposase_mut"/>
    <property type="match status" value="1"/>
</dbReference>
<evidence type="ECO:0000313" key="7">
    <source>
        <dbReference type="Proteomes" id="UP001387293"/>
    </source>
</evidence>